<dbReference type="SUPFAM" id="SSF53383">
    <property type="entry name" value="PLP-dependent transferases"/>
    <property type="match status" value="1"/>
</dbReference>
<evidence type="ECO:0000256" key="1">
    <source>
        <dbReference type="ARBA" id="ARBA00022898"/>
    </source>
</evidence>
<dbReference type="Pfam" id="PF01041">
    <property type="entry name" value="DegT_DnrJ_EryC1"/>
    <property type="match status" value="1"/>
</dbReference>
<dbReference type="PANTHER" id="PTHR30244">
    <property type="entry name" value="TRANSAMINASE"/>
    <property type="match status" value="1"/>
</dbReference>
<evidence type="ECO:0000256" key="5">
    <source>
        <dbReference type="RuleBase" id="RU004508"/>
    </source>
</evidence>
<keyword evidence="1 4" id="KW-0663">Pyridoxal phosphate</keyword>
<dbReference type="eggNOG" id="COG0399">
    <property type="taxonomic scope" value="Bacteria"/>
</dbReference>
<dbReference type="InterPro" id="IPR015421">
    <property type="entry name" value="PyrdxlP-dep_Trfase_major"/>
</dbReference>
<protein>
    <submittedName>
        <fullName evidence="6">DegT/DnrJ/EryC1/StrS aminotransferase</fullName>
    </submittedName>
</protein>
<dbReference type="Proteomes" id="UP000002425">
    <property type="component" value="Chromosome"/>
</dbReference>
<keyword evidence="6" id="KW-0808">Transferase</keyword>
<reference evidence="8 9" key="2">
    <citation type="submission" date="2024-01" db="PDB data bank">
        <title>Biochemical Investigation of the Enzymes Required for the Production of 2,3,4-triacetoamido-2,3,4-trideoxy-l-arabinose in Psychrobacter cryohalolentis K5.</title>
        <authorList>
            <person name="Bockhaus N.J."/>
            <person name="Dunsirn M.M."/>
            <person name="Thoden J.B."/>
            <person name="Holden H.M."/>
        </authorList>
    </citation>
    <scope>X-RAY CRYSTALLOGRAPHY (2.00 ANGSTROMS) IN COMPLEX WITH MG(2+)</scope>
</reference>
<dbReference type="PDB" id="8VR5">
    <property type="method" value="X-ray"/>
    <property type="resolution" value="2.20 A"/>
    <property type="chains" value="A/B/C/D=1-372"/>
</dbReference>
<sequence>MIKLSQPTIPEAAIERVSEILRSGQLVHGEECESFEQELASFLGVKHALVVSNGTAALHLALLALDIGVGDAVIVPDFTFAATANIVEMTGAKAIIVDVDIETYNMDSELLESCIQSWSGPEKLKAIMPVLEFGNPHGLKKYREIANKYNLALIEDAACALGAKEQDVMVGTVGDMGCFSFHPRKTLTTGEGGALVTNNDQLYEKAKLLRSHGMMRGEFGIEFRCIGLNYRLTNFQAAIGRAILPKLNGWIERRRELATIYEDALAPLEQQGLIRLPKIVEGHSVQTYMIVLSDQFNRTEVMKALKEGGIESSLGAQSMSELKLFNHDSNTKSNYIIGPKLYIYGLALPLHEHLNIDDVNKITETLEQILLK</sequence>
<dbReference type="InterPro" id="IPR000653">
    <property type="entry name" value="DegT/StrS_aminotransferase"/>
</dbReference>
<feature type="modified residue" description="N6-(pyridoxal phosphate)lysine" evidence="4">
    <location>
        <position position="185"/>
    </location>
</feature>
<keyword evidence="9" id="KW-0479">Metal-binding</keyword>
<dbReference type="PIRSF" id="PIRSF000390">
    <property type="entry name" value="PLP_StrS"/>
    <property type="match status" value="1"/>
</dbReference>
<dbReference type="InterPro" id="IPR015422">
    <property type="entry name" value="PyrdxlP-dep_Trfase_small"/>
</dbReference>
<dbReference type="HOGENOM" id="CLU_033332_7_2_6"/>
<organism evidence="6 7">
    <name type="scientific">Psychrobacter cryohalolentis (strain ATCC BAA-1226 / DSM 17306 / VKM B-2378 / K5)</name>
    <dbReference type="NCBI Taxonomy" id="335284"/>
    <lineage>
        <taxon>Bacteria</taxon>
        <taxon>Pseudomonadati</taxon>
        <taxon>Pseudomonadota</taxon>
        <taxon>Gammaproteobacteria</taxon>
        <taxon>Moraxellales</taxon>
        <taxon>Moraxellaceae</taxon>
        <taxon>Psychrobacter</taxon>
    </lineage>
</organism>
<dbReference type="InterPro" id="IPR015424">
    <property type="entry name" value="PyrdxlP-dep_Trfase"/>
</dbReference>
<dbReference type="RefSeq" id="WP_011512969.1">
    <property type="nucleotide sequence ID" value="NC_007969.1"/>
</dbReference>
<evidence type="ECO:0007829" key="9">
    <source>
        <dbReference type="PDB" id="8VR5"/>
    </source>
</evidence>
<dbReference type="GO" id="GO:0046872">
    <property type="term" value="F:metal ion binding"/>
    <property type="evidence" value="ECO:0007669"/>
    <property type="project" value="UniProtKB-KW"/>
</dbReference>
<name>Q1QD52_PSYCK</name>
<gene>
    <name evidence="6" type="ordered locus">Pcryo_0618</name>
</gene>
<evidence type="ECO:0000256" key="2">
    <source>
        <dbReference type="ARBA" id="ARBA00037999"/>
    </source>
</evidence>
<reference evidence="6" key="1">
    <citation type="submission" date="2006-03" db="EMBL/GenBank/DDBJ databases">
        <title>Complete sequence of chromosome of Psychrobacter cryohalolentis K5.</title>
        <authorList>
            <consortium name="US DOE Joint Genome Institute"/>
            <person name="Copeland A."/>
            <person name="Lucas S."/>
            <person name="Lapidus A."/>
            <person name="Barry K."/>
            <person name="Detter J.C."/>
            <person name="Glavina del Rio T."/>
            <person name="Hammon N."/>
            <person name="Israni S."/>
            <person name="Dalin E."/>
            <person name="Tice H."/>
            <person name="Pitluck S."/>
            <person name="Brettin T."/>
            <person name="Bruce D."/>
            <person name="Han C."/>
            <person name="Tapia R."/>
            <person name="Sims D.R."/>
            <person name="Gilna P."/>
            <person name="Schmutz J."/>
            <person name="Larimer F."/>
            <person name="Land M."/>
            <person name="Hauser L."/>
            <person name="Kyrpides N."/>
            <person name="Kim E."/>
            <person name="Richardson P."/>
        </authorList>
    </citation>
    <scope>NUCLEOTIDE SEQUENCE</scope>
    <source>
        <strain evidence="6">K5</strain>
    </source>
</reference>
<keyword evidence="6" id="KW-0032">Aminotransferase</keyword>
<accession>Q1QD52</accession>
<dbReference type="Gene3D" id="3.40.640.10">
    <property type="entry name" value="Type I PLP-dependent aspartate aminotransferase-like (Major domain)"/>
    <property type="match status" value="1"/>
</dbReference>
<dbReference type="STRING" id="335284.Pcryo_0618"/>
<dbReference type="GO" id="GO:0008483">
    <property type="term" value="F:transaminase activity"/>
    <property type="evidence" value="ECO:0007669"/>
    <property type="project" value="UniProtKB-KW"/>
</dbReference>
<dbReference type="GO" id="GO:0030170">
    <property type="term" value="F:pyridoxal phosphate binding"/>
    <property type="evidence" value="ECO:0007669"/>
    <property type="project" value="TreeGrafter"/>
</dbReference>
<keyword evidence="7" id="KW-1185">Reference proteome</keyword>
<dbReference type="SMR" id="Q1QD52"/>
<keyword evidence="8 9" id="KW-0002">3D-structure</keyword>
<proteinExistence type="evidence at protein level"/>
<evidence type="ECO:0000313" key="7">
    <source>
        <dbReference type="Proteomes" id="UP000002425"/>
    </source>
</evidence>
<comment type="similarity">
    <text evidence="2 5">Belongs to the DegT/DnrJ/EryC1 family.</text>
</comment>
<dbReference type="PDB" id="8VR3">
    <property type="method" value="X-ray"/>
    <property type="resolution" value="2.00 A"/>
    <property type="chains" value="A/B=1-372"/>
</dbReference>
<dbReference type="GO" id="GO:0000271">
    <property type="term" value="P:polysaccharide biosynthetic process"/>
    <property type="evidence" value="ECO:0007669"/>
    <property type="project" value="TreeGrafter"/>
</dbReference>
<dbReference type="Gene3D" id="3.90.1150.10">
    <property type="entry name" value="Aspartate Aminotransferase, domain 1"/>
    <property type="match status" value="1"/>
</dbReference>
<feature type="binding site" evidence="9">
    <location>
        <position position="22"/>
    </location>
    <ligand>
        <name>Mg(2+)</name>
        <dbReference type="ChEBI" id="CHEBI:18420"/>
    </ligand>
</feature>
<evidence type="ECO:0007829" key="8">
    <source>
        <dbReference type="PDB" id="8VR3"/>
    </source>
</evidence>
<dbReference type="KEGG" id="pcr:Pcryo_0618"/>
<evidence type="ECO:0000256" key="4">
    <source>
        <dbReference type="PIRSR" id="PIRSR000390-2"/>
    </source>
</evidence>
<dbReference type="CDD" id="cd00616">
    <property type="entry name" value="AHBA_syn"/>
    <property type="match status" value="1"/>
</dbReference>
<dbReference type="PANTHER" id="PTHR30244:SF34">
    <property type="entry name" value="DTDP-4-AMINO-4,6-DIDEOXYGALACTOSE TRANSAMINASE"/>
    <property type="match status" value="1"/>
</dbReference>
<dbReference type="AlphaFoldDB" id="Q1QD52"/>
<evidence type="ECO:0000313" key="6">
    <source>
        <dbReference type="EMBL" id="ABE74401.1"/>
    </source>
</evidence>
<dbReference type="EMBL" id="CP000323">
    <property type="protein sequence ID" value="ABE74401.1"/>
    <property type="molecule type" value="Genomic_DNA"/>
</dbReference>
<feature type="active site" description="Proton acceptor" evidence="3">
    <location>
        <position position="185"/>
    </location>
</feature>
<evidence type="ECO:0000256" key="3">
    <source>
        <dbReference type="PIRSR" id="PIRSR000390-1"/>
    </source>
</evidence>